<reference evidence="1 2" key="1">
    <citation type="submission" date="2016-03" db="EMBL/GenBank/DDBJ databases">
        <title>Draft genome sequence of Paenibacillus glacialis DSM 22343.</title>
        <authorList>
            <person name="Shin S.-K."/>
            <person name="Yi H."/>
        </authorList>
    </citation>
    <scope>NUCLEOTIDE SEQUENCE [LARGE SCALE GENOMIC DNA]</scope>
    <source>
        <strain evidence="1 2">DSM 22343</strain>
    </source>
</reference>
<dbReference type="STRING" id="494026.PGLA_15445"/>
<dbReference type="Proteomes" id="UP000076967">
    <property type="component" value="Unassembled WGS sequence"/>
</dbReference>
<dbReference type="EMBL" id="LVJH01000027">
    <property type="protein sequence ID" value="OAB41670.1"/>
    <property type="molecule type" value="Genomic_DNA"/>
</dbReference>
<organism evidence="1 2">
    <name type="scientific">Paenibacillus glacialis</name>
    <dbReference type="NCBI Taxonomy" id="494026"/>
    <lineage>
        <taxon>Bacteria</taxon>
        <taxon>Bacillati</taxon>
        <taxon>Bacillota</taxon>
        <taxon>Bacilli</taxon>
        <taxon>Bacillales</taxon>
        <taxon>Paenibacillaceae</taxon>
        <taxon>Paenibacillus</taxon>
    </lineage>
</organism>
<evidence type="ECO:0000313" key="1">
    <source>
        <dbReference type="EMBL" id="OAB41670.1"/>
    </source>
</evidence>
<comment type="caution">
    <text evidence="1">The sequence shown here is derived from an EMBL/GenBank/DDBJ whole genome shotgun (WGS) entry which is preliminary data.</text>
</comment>
<name>A0A162Q2R8_9BACL</name>
<sequence length="121" mass="13920">MLLLKSRPQHSVFRILVLCFILMFSIIPIASAAAPDPVTNLHITSTNPVTLEWTNPTTDYDYVRVIKLNRTNLVEVFKKQLTKGTTVLWDNTTVSSNKQYWYIFQTVKNGVYSEQVKEIVN</sequence>
<gene>
    <name evidence="1" type="ORF">PGLA_15445</name>
</gene>
<proteinExistence type="predicted"/>
<accession>A0A162Q2R8</accession>
<evidence type="ECO:0008006" key="3">
    <source>
        <dbReference type="Google" id="ProtNLM"/>
    </source>
</evidence>
<evidence type="ECO:0000313" key="2">
    <source>
        <dbReference type="Proteomes" id="UP000076967"/>
    </source>
</evidence>
<dbReference type="AlphaFoldDB" id="A0A162Q2R8"/>
<protein>
    <recommendedName>
        <fullName evidence="3">Fibronectin type-III domain-containing protein</fullName>
    </recommendedName>
</protein>
<keyword evidence="2" id="KW-1185">Reference proteome</keyword>